<dbReference type="InterPro" id="IPR048333">
    <property type="entry name" value="HA2_WH"/>
</dbReference>
<dbReference type="InterPro" id="IPR059023">
    <property type="entry name" value="RNA_hel_CTD"/>
</dbReference>
<dbReference type="EC" id="3.6.4.13" evidence="2"/>
<evidence type="ECO:0000256" key="12">
    <source>
        <dbReference type="ARBA" id="ARBA00057709"/>
    </source>
</evidence>
<dbReference type="PROSITE" id="PS51194">
    <property type="entry name" value="HELICASE_CTER"/>
    <property type="match status" value="1"/>
</dbReference>
<evidence type="ECO:0000256" key="7">
    <source>
        <dbReference type="ARBA" id="ARBA00022806"/>
    </source>
</evidence>
<dbReference type="SUPFAM" id="SSF52540">
    <property type="entry name" value="P-loop containing nucleoside triphosphate hydrolases"/>
    <property type="match status" value="1"/>
</dbReference>
<evidence type="ECO:0000313" key="19">
    <source>
        <dbReference type="Proteomes" id="UP000014760"/>
    </source>
</evidence>
<evidence type="ECO:0000313" key="18">
    <source>
        <dbReference type="EnsemblMetazoa" id="CapteP101871"/>
    </source>
</evidence>
<feature type="domain" description="Helicase C-terminal" evidence="16">
    <location>
        <begin position="287"/>
        <end position="473"/>
    </location>
</feature>
<dbReference type="Pfam" id="PF00271">
    <property type="entry name" value="Helicase_C"/>
    <property type="match status" value="1"/>
</dbReference>
<dbReference type="InterPro" id="IPR001650">
    <property type="entry name" value="Helicase_C-like"/>
</dbReference>
<evidence type="ECO:0000256" key="3">
    <source>
        <dbReference type="ARBA" id="ARBA00022723"/>
    </source>
</evidence>
<dbReference type="FunFam" id="3.40.50.300:FF:000325">
    <property type="entry name" value="ATP-dependent RNA helicase DHX29"/>
    <property type="match status" value="1"/>
</dbReference>
<evidence type="ECO:0000256" key="6">
    <source>
        <dbReference type="ARBA" id="ARBA00022801"/>
    </source>
</evidence>
<keyword evidence="19" id="KW-1185">Reference proteome</keyword>
<comment type="function">
    <text evidence="12">Probable ATP-binding RNA helicase.</text>
</comment>
<keyword evidence="9" id="KW-0067">ATP-binding</keyword>
<dbReference type="GO" id="GO:0003723">
    <property type="term" value="F:RNA binding"/>
    <property type="evidence" value="ECO:0007669"/>
    <property type="project" value="TreeGrafter"/>
</dbReference>
<keyword evidence="5" id="KW-0863">Zinc-finger</keyword>
<reference evidence="19" key="1">
    <citation type="submission" date="2012-12" db="EMBL/GenBank/DDBJ databases">
        <authorList>
            <person name="Hellsten U."/>
            <person name="Grimwood J."/>
            <person name="Chapman J.A."/>
            <person name="Shapiro H."/>
            <person name="Aerts A."/>
            <person name="Otillar R.P."/>
            <person name="Terry A.Y."/>
            <person name="Boore J.L."/>
            <person name="Simakov O."/>
            <person name="Marletaz F."/>
            <person name="Cho S.-J."/>
            <person name="Edsinger-Gonzales E."/>
            <person name="Havlak P."/>
            <person name="Kuo D.-H."/>
            <person name="Larsson T."/>
            <person name="Lv J."/>
            <person name="Arendt D."/>
            <person name="Savage R."/>
            <person name="Osoegawa K."/>
            <person name="de Jong P."/>
            <person name="Lindberg D.R."/>
            <person name="Seaver E.C."/>
            <person name="Weisblat D.A."/>
            <person name="Putnam N.H."/>
            <person name="Grigoriev I.V."/>
            <person name="Rokhsar D.S."/>
        </authorList>
    </citation>
    <scope>NUCLEOTIDE SEQUENCE</scope>
    <source>
        <strain evidence="19">I ESC-2004</strain>
    </source>
</reference>
<dbReference type="InterPro" id="IPR011545">
    <property type="entry name" value="DEAD/DEAH_box_helicase_dom"/>
</dbReference>
<name>R7T6Q4_CAPTE</name>
<feature type="domain" description="Helicase ATP-binding" evidence="15">
    <location>
        <begin position="18"/>
        <end position="185"/>
    </location>
</feature>
<dbReference type="OMA" id="PERVYVQ"/>
<dbReference type="FunFam" id="1.20.120.1080:FF:000002">
    <property type="entry name" value="Putative ATP-dependent RNA helicase DHX36"/>
    <property type="match status" value="1"/>
</dbReference>
<dbReference type="InterPro" id="IPR007502">
    <property type="entry name" value="Helicase-assoc_dom"/>
</dbReference>
<evidence type="ECO:0000313" key="17">
    <source>
        <dbReference type="EMBL" id="ELT89229.1"/>
    </source>
</evidence>
<dbReference type="Gene3D" id="1.20.120.1080">
    <property type="match status" value="1"/>
</dbReference>
<protein>
    <recommendedName>
        <fullName evidence="13">Putative ATP-dependent RNA helicase DHX57</fullName>
        <ecNumber evidence="2">3.6.4.13</ecNumber>
    </recommendedName>
    <alternativeName>
        <fullName evidence="14">DEAH box protein 57</fullName>
    </alternativeName>
</protein>
<evidence type="ECO:0000256" key="5">
    <source>
        <dbReference type="ARBA" id="ARBA00022771"/>
    </source>
</evidence>
<dbReference type="Pfam" id="PF04408">
    <property type="entry name" value="WHD_HA2"/>
    <property type="match status" value="1"/>
</dbReference>
<dbReference type="EnsemblMetazoa" id="CapteT101871">
    <property type="protein sequence ID" value="CapteP101871"/>
    <property type="gene ID" value="CapteG101871"/>
</dbReference>
<evidence type="ECO:0000256" key="14">
    <source>
        <dbReference type="ARBA" id="ARBA00083389"/>
    </source>
</evidence>
<dbReference type="PANTHER" id="PTHR18934:SF145">
    <property type="entry name" value="ATP-DEPENDENT RNA HELICASE DHX57-RELATED"/>
    <property type="match status" value="1"/>
</dbReference>
<evidence type="ECO:0000256" key="1">
    <source>
        <dbReference type="ARBA" id="ARBA00008792"/>
    </source>
</evidence>
<dbReference type="SMART" id="SM00490">
    <property type="entry name" value="HELICc"/>
    <property type="match status" value="1"/>
</dbReference>
<dbReference type="AlphaFoldDB" id="R7T6Q4"/>
<keyword evidence="10" id="KW-0175">Coiled coil</keyword>
<dbReference type="FunCoup" id="R7T6Q4">
    <property type="interactions" value="1439"/>
</dbReference>
<dbReference type="EMBL" id="AMQN01014958">
    <property type="status" value="NOT_ANNOTATED_CDS"/>
    <property type="molecule type" value="Genomic_DNA"/>
</dbReference>
<comment type="similarity">
    <text evidence="1">Belongs to the DEAD box helicase family. DEAH subfamily.</text>
</comment>
<keyword evidence="8" id="KW-0862">Zinc</keyword>
<keyword evidence="3" id="KW-0479">Metal-binding</keyword>
<evidence type="ECO:0000256" key="10">
    <source>
        <dbReference type="ARBA" id="ARBA00023054"/>
    </source>
</evidence>
<dbReference type="InterPro" id="IPR014001">
    <property type="entry name" value="Helicase_ATP-bd"/>
</dbReference>
<accession>R7T6Q4</accession>
<evidence type="ECO:0000256" key="11">
    <source>
        <dbReference type="ARBA" id="ARBA00047984"/>
    </source>
</evidence>
<dbReference type="GO" id="GO:0008270">
    <property type="term" value="F:zinc ion binding"/>
    <property type="evidence" value="ECO:0007669"/>
    <property type="project" value="UniProtKB-KW"/>
</dbReference>
<dbReference type="HOGENOM" id="CLU_001832_1_4_1"/>
<evidence type="ECO:0000256" key="9">
    <source>
        <dbReference type="ARBA" id="ARBA00022840"/>
    </source>
</evidence>
<evidence type="ECO:0000256" key="8">
    <source>
        <dbReference type="ARBA" id="ARBA00022833"/>
    </source>
</evidence>
<dbReference type="Pfam" id="PF00270">
    <property type="entry name" value="DEAD"/>
    <property type="match status" value="1"/>
</dbReference>
<comment type="catalytic activity">
    <reaction evidence="11">
        <text>ATP + H2O = ADP + phosphate + H(+)</text>
        <dbReference type="Rhea" id="RHEA:13065"/>
        <dbReference type="ChEBI" id="CHEBI:15377"/>
        <dbReference type="ChEBI" id="CHEBI:15378"/>
        <dbReference type="ChEBI" id="CHEBI:30616"/>
        <dbReference type="ChEBI" id="CHEBI:43474"/>
        <dbReference type="ChEBI" id="CHEBI:456216"/>
        <dbReference type="EC" id="3.6.4.13"/>
    </reaction>
</comment>
<dbReference type="GO" id="GO:0005524">
    <property type="term" value="F:ATP binding"/>
    <property type="evidence" value="ECO:0007669"/>
    <property type="project" value="UniProtKB-KW"/>
</dbReference>
<dbReference type="InterPro" id="IPR027417">
    <property type="entry name" value="P-loop_NTPase"/>
</dbReference>
<dbReference type="Pfam" id="PF21010">
    <property type="entry name" value="HA2_C"/>
    <property type="match status" value="1"/>
</dbReference>
<dbReference type="GO" id="GO:0016787">
    <property type="term" value="F:hydrolase activity"/>
    <property type="evidence" value="ECO:0007669"/>
    <property type="project" value="UniProtKB-KW"/>
</dbReference>
<evidence type="ECO:0000256" key="13">
    <source>
        <dbReference type="ARBA" id="ARBA00071682"/>
    </source>
</evidence>
<sequence>MQAARHRLPAAKWDLEIVQMLKHGQVLVISGMTGCGKTTQVPQFILDASLKSKTGQVANILCTQPRRISAMSVAERVADERAEKLGGIVGYQIRLESVMSTRTRLLFCTTGILLRRLESDPTLQGVTHILIDEVHERSEDSDFLMMVVRNLLPQRYDLKVILMSATLDAGLFSAYFNDCPRLEIPGRTFPVEQYFLEDVIEMTGYHLDERSPFARPLKRMNAAPKAGVSTRLPTDDIIDEIEQATNAVAPRHSLQDQNLTPKQLVARYPGIYNKLTLKTLAMIDFDKINNELIELLLEWIVDGPHQYPREGAVLVFLPGLAEIKQVYELLLTNPVFGGRNKSRFWILPLHSTLSSEDQHRVFSTPPKGTTKIVLTTNIAETSITIDDVVYVIDSGRMKEKRYDASKSMESLDLVWESKANAQQRKGRAGRVASGVAFHLFTSHRHDYHMKPQPIPEIQRVPLEQLILRIKILDLFDNMQDVLSQLIEPPADIGIETAKSRLQDLGALDLDKNLTPLGYHLASLPVDVRIGKLMLFGAIFRCLDSALTIAATLSYRSPFVSPFDKRNEADKCKLDFAIGNSDHLTMLNAYKSWIKAQKDGSQAAFRFCQENFLSIKTMQMLATMKHQFTELLSDIGFIREGILCRDLERKFRGSDGVLAVTGQEANVHNDNMKLLSAILVAALFPNVVQIKTPEAKYSKTGEGAVARLPKPEELRFSTKSDGYVSIHPSSVNFQVRYYDSPYLVYHEKIKTTKVYIRDCSMVSVYPLLLFGGCIIAIDLDRNDFIMSVDEGWIRFKAANQEVAELVRELRLELNQLLRDKIEAPSMDLCACPRGSQIIETIVRLISTQ</sequence>
<reference evidence="18" key="3">
    <citation type="submission" date="2015-06" db="UniProtKB">
        <authorList>
            <consortium name="EnsemblMetazoa"/>
        </authorList>
    </citation>
    <scope>IDENTIFICATION</scope>
</reference>
<dbReference type="CDD" id="cd18791">
    <property type="entry name" value="SF2_C_RHA"/>
    <property type="match status" value="1"/>
</dbReference>
<keyword evidence="6" id="KW-0378">Hydrolase</keyword>
<evidence type="ECO:0000259" key="16">
    <source>
        <dbReference type="PROSITE" id="PS51194"/>
    </source>
</evidence>
<keyword evidence="4" id="KW-0547">Nucleotide-binding</keyword>
<dbReference type="PROSITE" id="PS51257">
    <property type="entry name" value="PROKAR_LIPOPROTEIN"/>
    <property type="match status" value="1"/>
</dbReference>
<dbReference type="Pfam" id="PF26026">
    <property type="entry name" value="RNA_hel_CTD"/>
    <property type="match status" value="1"/>
</dbReference>
<dbReference type="SMART" id="SM00847">
    <property type="entry name" value="HA2"/>
    <property type="match status" value="1"/>
</dbReference>
<dbReference type="Proteomes" id="UP000014760">
    <property type="component" value="Unassembled WGS sequence"/>
</dbReference>
<dbReference type="OrthoDB" id="5600252at2759"/>
<dbReference type="GO" id="GO:0003724">
    <property type="term" value="F:RNA helicase activity"/>
    <property type="evidence" value="ECO:0007669"/>
    <property type="project" value="UniProtKB-EC"/>
</dbReference>
<dbReference type="Pfam" id="PF07717">
    <property type="entry name" value="OB_NTP_bind"/>
    <property type="match status" value="1"/>
</dbReference>
<dbReference type="Gene3D" id="3.40.50.300">
    <property type="entry name" value="P-loop containing nucleotide triphosphate hydrolases"/>
    <property type="match status" value="2"/>
</dbReference>
<evidence type="ECO:0000256" key="2">
    <source>
        <dbReference type="ARBA" id="ARBA00012552"/>
    </source>
</evidence>
<evidence type="ECO:0000259" key="15">
    <source>
        <dbReference type="PROSITE" id="PS51192"/>
    </source>
</evidence>
<dbReference type="EMBL" id="KB311460">
    <property type="protein sequence ID" value="ELT89229.1"/>
    <property type="molecule type" value="Genomic_DNA"/>
</dbReference>
<organism evidence="17">
    <name type="scientific">Capitella teleta</name>
    <name type="common">Polychaete worm</name>
    <dbReference type="NCBI Taxonomy" id="283909"/>
    <lineage>
        <taxon>Eukaryota</taxon>
        <taxon>Metazoa</taxon>
        <taxon>Spiralia</taxon>
        <taxon>Lophotrochozoa</taxon>
        <taxon>Annelida</taxon>
        <taxon>Polychaeta</taxon>
        <taxon>Sedentaria</taxon>
        <taxon>Scolecida</taxon>
        <taxon>Capitellidae</taxon>
        <taxon>Capitella</taxon>
    </lineage>
</organism>
<dbReference type="FunFam" id="3.40.50.300:FF:000284">
    <property type="entry name" value="probable ATP-dependent RNA helicase YTHDC2"/>
    <property type="match status" value="1"/>
</dbReference>
<dbReference type="PROSITE" id="PS51192">
    <property type="entry name" value="HELICASE_ATP_BIND_1"/>
    <property type="match status" value="1"/>
</dbReference>
<evidence type="ECO:0000256" key="4">
    <source>
        <dbReference type="ARBA" id="ARBA00022741"/>
    </source>
</evidence>
<gene>
    <name evidence="17" type="ORF">CAPTEDRAFT_101871</name>
</gene>
<dbReference type="SMART" id="SM00487">
    <property type="entry name" value="DEXDc"/>
    <property type="match status" value="1"/>
</dbReference>
<dbReference type="STRING" id="283909.R7T6Q4"/>
<dbReference type="InterPro" id="IPR011709">
    <property type="entry name" value="DEAD-box_helicase_OB_fold"/>
</dbReference>
<dbReference type="PANTHER" id="PTHR18934">
    <property type="entry name" value="ATP-DEPENDENT RNA HELICASE"/>
    <property type="match status" value="1"/>
</dbReference>
<reference evidence="17 19" key="2">
    <citation type="journal article" date="2013" name="Nature">
        <title>Insights into bilaterian evolution from three spiralian genomes.</title>
        <authorList>
            <person name="Simakov O."/>
            <person name="Marletaz F."/>
            <person name="Cho S.J."/>
            <person name="Edsinger-Gonzales E."/>
            <person name="Havlak P."/>
            <person name="Hellsten U."/>
            <person name="Kuo D.H."/>
            <person name="Larsson T."/>
            <person name="Lv J."/>
            <person name="Arendt D."/>
            <person name="Savage R."/>
            <person name="Osoegawa K."/>
            <person name="de Jong P."/>
            <person name="Grimwood J."/>
            <person name="Chapman J.A."/>
            <person name="Shapiro H."/>
            <person name="Aerts A."/>
            <person name="Otillar R.P."/>
            <person name="Terry A.Y."/>
            <person name="Boore J.L."/>
            <person name="Grigoriev I.V."/>
            <person name="Lindberg D.R."/>
            <person name="Seaver E.C."/>
            <person name="Weisblat D.A."/>
            <person name="Putnam N.H."/>
            <person name="Rokhsar D.S."/>
        </authorList>
    </citation>
    <scope>NUCLEOTIDE SEQUENCE</scope>
    <source>
        <strain evidence="17 19">I ESC-2004</strain>
    </source>
</reference>
<keyword evidence="7" id="KW-0347">Helicase</keyword>
<proteinExistence type="inferred from homology"/>